<reference evidence="5 6" key="1">
    <citation type="submission" date="2023-12" db="EMBL/GenBank/DDBJ databases">
        <title>Friends and Foes: Symbiotic and Algicidal bacterial influence on Karenia brevis blooms.</title>
        <authorList>
            <person name="Fei C."/>
            <person name="Mohamed A.R."/>
            <person name="Booker A."/>
            <person name="Arshad M."/>
            <person name="Klass S."/>
            <person name="Ahn S."/>
            <person name="Gilbert P.M."/>
            <person name="Heil C.A."/>
            <person name="Martinez J.M."/>
            <person name="Amin S.A."/>
        </authorList>
    </citation>
    <scope>NUCLEOTIDE SEQUENCE [LARGE SCALE GENOMIC DNA]</scope>
    <source>
        <strain evidence="5 6">CE15</strain>
    </source>
</reference>
<keyword evidence="5" id="KW-0255">Endonuclease</keyword>
<dbReference type="PANTHER" id="PTHR33607:SF2">
    <property type="entry name" value="ENDONUCLEASE-1"/>
    <property type="match status" value="1"/>
</dbReference>
<dbReference type="SUPFAM" id="SSF54060">
    <property type="entry name" value="His-Me finger endonucleases"/>
    <property type="match status" value="1"/>
</dbReference>
<keyword evidence="6" id="KW-1185">Reference proteome</keyword>
<dbReference type="GO" id="GO:0004519">
    <property type="term" value="F:endonuclease activity"/>
    <property type="evidence" value="ECO:0007669"/>
    <property type="project" value="UniProtKB-KW"/>
</dbReference>
<gene>
    <name evidence="5" type="ORF">WAE96_14575</name>
</gene>
<proteinExistence type="inferred from homology"/>
<dbReference type="Proteomes" id="UP001382455">
    <property type="component" value="Unassembled WGS sequence"/>
</dbReference>
<dbReference type="InterPro" id="IPR044925">
    <property type="entry name" value="His-Me_finger_sf"/>
</dbReference>
<name>A0ABU8EVD1_9GAMM</name>
<feature type="signal peptide" evidence="4">
    <location>
        <begin position="1"/>
        <end position="20"/>
    </location>
</feature>
<dbReference type="EMBL" id="JBAWKS010000002">
    <property type="protein sequence ID" value="MEI4550893.1"/>
    <property type="molecule type" value="Genomic_DNA"/>
</dbReference>
<comment type="caution">
    <text evidence="5">The sequence shown here is derived from an EMBL/GenBank/DDBJ whole genome shotgun (WGS) entry which is preliminary data.</text>
</comment>
<dbReference type="InterPro" id="IPR007346">
    <property type="entry name" value="Endonuclease-I"/>
</dbReference>
<evidence type="ECO:0000313" key="6">
    <source>
        <dbReference type="Proteomes" id="UP001382455"/>
    </source>
</evidence>
<evidence type="ECO:0000256" key="4">
    <source>
        <dbReference type="SAM" id="SignalP"/>
    </source>
</evidence>
<dbReference type="Pfam" id="PF04231">
    <property type="entry name" value="Endonuclease_1"/>
    <property type="match status" value="1"/>
</dbReference>
<evidence type="ECO:0000256" key="1">
    <source>
        <dbReference type="ARBA" id="ARBA00006429"/>
    </source>
</evidence>
<organism evidence="5 6">
    <name type="scientific">Pseudoalteromonas spongiae</name>
    <dbReference type="NCBI Taxonomy" id="298657"/>
    <lineage>
        <taxon>Bacteria</taxon>
        <taxon>Pseudomonadati</taxon>
        <taxon>Pseudomonadota</taxon>
        <taxon>Gammaproteobacteria</taxon>
        <taxon>Alteromonadales</taxon>
        <taxon>Pseudoalteromonadaceae</taxon>
        <taxon>Pseudoalteromonas</taxon>
    </lineage>
</organism>
<evidence type="ECO:0000256" key="2">
    <source>
        <dbReference type="ARBA" id="ARBA00022722"/>
    </source>
</evidence>
<evidence type="ECO:0000256" key="3">
    <source>
        <dbReference type="ARBA" id="ARBA00022801"/>
    </source>
</evidence>
<keyword evidence="2" id="KW-0540">Nuclease</keyword>
<comment type="similarity">
    <text evidence="1">Belongs to the EndA/NucM nuclease family.</text>
</comment>
<keyword evidence="3" id="KW-0378">Hydrolase</keyword>
<evidence type="ECO:0000313" key="5">
    <source>
        <dbReference type="EMBL" id="MEI4550893.1"/>
    </source>
</evidence>
<protein>
    <submittedName>
        <fullName evidence="5">Endonuclease</fullName>
    </submittedName>
</protein>
<accession>A0ABU8EVD1</accession>
<dbReference type="RefSeq" id="WP_336435963.1">
    <property type="nucleotide sequence ID" value="NZ_JBAWKS010000002.1"/>
</dbReference>
<dbReference type="PANTHER" id="PTHR33607">
    <property type="entry name" value="ENDONUCLEASE-1"/>
    <property type="match status" value="1"/>
</dbReference>
<feature type="chain" id="PRO_5046041559" evidence="4">
    <location>
        <begin position="21"/>
        <end position="291"/>
    </location>
</feature>
<keyword evidence="4" id="KW-0732">Signal</keyword>
<sequence length="291" mass="33776">MLKPCLFLLVLYLSVNSVLAKSNAPCTHCPIVETVKDASLFDANIYYRDSYRALSAGPQKLKHAIHKDINREFHTLKYKEVWSVLSYSDEEPNNRENIRLIYKNTSISKQHNGTGKFSRNQDYWNREHIWPKSHGFPKRSQQGYTDVHHIKPADVSLNTQRSDNDFFNGGMPIKEAPWNKKYKSQSFEPHNGVKGDIARMIFYMDVMYENGSHHDMPDLQVVTHHDTARSKIQDGVGQIGDLCTLLQWHFADPVDSFEINRNTVIYTFQANRNPFIDHPEWVTLLYKADCD</sequence>